<gene>
    <name evidence="1" type="ORF">ACFQ3C_12710</name>
</gene>
<accession>A0ABW3TGB8</accession>
<keyword evidence="2" id="KW-1185">Reference proteome</keyword>
<name>A0ABW3TGB8_9RHOB</name>
<dbReference type="EMBL" id="JBHTKR010000005">
    <property type="protein sequence ID" value="MFD1195526.1"/>
    <property type="molecule type" value="Genomic_DNA"/>
</dbReference>
<comment type="caution">
    <text evidence="1">The sequence shown here is derived from an EMBL/GenBank/DDBJ whole genome shotgun (WGS) entry which is preliminary data.</text>
</comment>
<dbReference type="Gene3D" id="2.40.160.170">
    <property type="match status" value="1"/>
</dbReference>
<dbReference type="InterPro" id="IPR036709">
    <property type="entry name" value="Autotransporte_beta_dom_sf"/>
</dbReference>
<evidence type="ECO:0000313" key="2">
    <source>
        <dbReference type="Proteomes" id="UP001597151"/>
    </source>
</evidence>
<sequence>MASGVAASASAQSLENLTVEGGLSTLGLYIAPKVEIAGPWSARVPLYLGSFSDTFDLDGNDIDGKLTSNSAAIMADYGLGNSGFRLSGGVSLGGYKLEGTASTLTIEGNSYTGNFTAKMQQKREVAPVLAIGYARSFGNNWGIVAEIGARITSLELTTTGQDAITNPVRRAQFDADLAQANRDLSDVKILPFLTLGVSYNF</sequence>
<dbReference type="Proteomes" id="UP001597151">
    <property type="component" value="Unassembled WGS sequence"/>
</dbReference>
<evidence type="ECO:0000313" key="1">
    <source>
        <dbReference type="EMBL" id="MFD1195526.1"/>
    </source>
</evidence>
<reference evidence="2" key="1">
    <citation type="journal article" date="2019" name="Int. J. Syst. Evol. Microbiol.">
        <title>The Global Catalogue of Microorganisms (GCM) 10K type strain sequencing project: providing services to taxonomists for standard genome sequencing and annotation.</title>
        <authorList>
            <consortium name="The Broad Institute Genomics Platform"/>
            <consortium name="The Broad Institute Genome Sequencing Center for Infectious Disease"/>
            <person name="Wu L."/>
            <person name="Ma J."/>
        </authorList>
    </citation>
    <scope>NUCLEOTIDE SEQUENCE [LARGE SCALE GENOMIC DNA]</scope>
    <source>
        <strain evidence="2">CCUG 55328</strain>
    </source>
</reference>
<organism evidence="1 2">
    <name type="scientific">Seohaeicola saemankumensis</name>
    <dbReference type="NCBI Taxonomy" id="481181"/>
    <lineage>
        <taxon>Bacteria</taxon>
        <taxon>Pseudomonadati</taxon>
        <taxon>Pseudomonadota</taxon>
        <taxon>Alphaproteobacteria</taxon>
        <taxon>Rhodobacterales</taxon>
        <taxon>Roseobacteraceae</taxon>
        <taxon>Seohaeicola</taxon>
    </lineage>
</organism>
<dbReference type="SUPFAM" id="SSF103515">
    <property type="entry name" value="Autotransporter"/>
    <property type="match status" value="1"/>
</dbReference>
<evidence type="ECO:0008006" key="3">
    <source>
        <dbReference type="Google" id="ProtNLM"/>
    </source>
</evidence>
<proteinExistence type="predicted"/>
<protein>
    <recommendedName>
        <fullName evidence="3">Outer membrane protein</fullName>
    </recommendedName>
</protein>